<proteinExistence type="predicted"/>
<dbReference type="Pfam" id="PF08398">
    <property type="entry name" value="Phospholip_A2_4"/>
    <property type="match status" value="1"/>
</dbReference>
<gene>
    <name evidence="3" type="ORF">NTJ_08493</name>
</gene>
<feature type="region of interest" description="Disordered" evidence="1">
    <location>
        <begin position="105"/>
        <end position="143"/>
    </location>
</feature>
<sequence>MPRAVTGSGSREFHIPTYQFCGPGTKTLERIAQGQKGKNDLDRLCLKHDLSYQSTSDGKLRRIADKELEEEARKLVKSKNHPASERAVAWLVANAMKLKRKIGFGLKFPESQQRSPNRRRPPPSSQQKKKKTTKKPLKKGKPSVVAAKRGGFLPLLVPIASTLAALLGGGSAVAKTIMDAKKGIRDSEETKRHNVKMEQIAGGEGVFIRPYRSRNKSGSGAKNVTSGKGVFIRPYRARGKSGSGAIQLKTKN</sequence>
<feature type="domain" description="Phospholipase A2-like" evidence="2">
    <location>
        <begin position="11"/>
        <end position="72"/>
    </location>
</feature>
<name>A0ABN7AU18_9HEMI</name>
<dbReference type="InterPro" id="IPR036444">
    <property type="entry name" value="PLipase_A2_dom_sf"/>
</dbReference>
<organism evidence="3 4">
    <name type="scientific">Nesidiocoris tenuis</name>
    <dbReference type="NCBI Taxonomy" id="355587"/>
    <lineage>
        <taxon>Eukaryota</taxon>
        <taxon>Metazoa</taxon>
        <taxon>Ecdysozoa</taxon>
        <taxon>Arthropoda</taxon>
        <taxon>Hexapoda</taxon>
        <taxon>Insecta</taxon>
        <taxon>Pterygota</taxon>
        <taxon>Neoptera</taxon>
        <taxon>Paraneoptera</taxon>
        <taxon>Hemiptera</taxon>
        <taxon>Heteroptera</taxon>
        <taxon>Panheteroptera</taxon>
        <taxon>Cimicomorpha</taxon>
        <taxon>Miridae</taxon>
        <taxon>Dicyphina</taxon>
        <taxon>Nesidiocoris</taxon>
    </lineage>
</organism>
<dbReference type="Gene3D" id="1.20.90.10">
    <property type="entry name" value="Phospholipase A2 domain"/>
    <property type="match status" value="1"/>
</dbReference>
<evidence type="ECO:0000256" key="1">
    <source>
        <dbReference type="SAM" id="MobiDB-lite"/>
    </source>
</evidence>
<dbReference type="InterPro" id="IPR013607">
    <property type="entry name" value="Phospholipase_A2-like"/>
</dbReference>
<dbReference type="Proteomes" id="UP001307889">
    <property type="component" value="Chromosome 6"/>
</dbReference>
<protein>
    <recommendedName>
        <fullName evidence="2">Phospholipase A2-like domain-containing protein</fullName>
    </recommendedName>
</protein>
<feature type="compositionally biased region" description="Basic residues" evidence="1">
    <location>
        <begin position="116"/>
        <end position="141"/>
    </location>
</feature>
<evidence type="ECO:0000313" key="3">
    <source>
        <dbReference type="EMBL" id="BES95681.1"/>
    </source>
</evidence>
<evidence type="ECO:0000313" key="4">
    <source>
        <dbReference type="Proteomes" id="UP001307889"/>
    </source>
</evidence>
<evidence type="ECO:0000259" key="2">
    <source>
        <dbReference type="Pfam" id="PF08398"/>
    </source>
</evidence>
<accession>A0ABN7AU18</accession>
<keyword evidence="4" id="KW-1185">Reference proteome</keyword>
<dbReference type="EMBL" id="AP028914">
    <property type="protein sequence ID" value="BES95681.1"/>
    <property type="molecule type" value="Genomic_DNA"/>
</dbReference>
<reference evidence="3 4" key="1">
    <citation type="submission" date="2023-09" db="EMBL/GenBank/DDBJ databases">
        <title>Nesidiocoris tenuis whole genome shotgun sequence.</title>
        <authorList>
            <person name="Shibata T."/>
            <person name="Shimoda M."/>
            <person name="Kobayashi T."/>
            <person name="Uehara T."/>
        </authorList>
    </citation>
    <scope>NUCLEOTIDE SEQUENCE [LARGE SCALE GENOMIC DNA]</scope>
    <source>
        <strain evidence="3 4">Japan</strain>
    </source>
</reference>